<keyword evidence="7 9" id="KW-0456">Lyase</keyword>
<comment type="catalytic activity">
    <reaction evidence="8 9">
        <text>(1S,2R)-1-C-(indol-3-yl)glycerol 3-phosphate + L-serine = D-glyceraldehyde 3-phosphate + L-tryptophan + H2O</text>
        <dbReference type="Rhea" id="RHEA:10532"/>
        <dbReference type="ChEBI" id="CHEBI:15377"/>
        <dbReference type="ChEBI" id="CHEBI:33384"/>
        <dbReference type="ChEBI" id="CHEBI:57912"/>
        <dbReference type="ChEBI" id="CHEBI:58866"/>
        <dbReference type="ChEBI" id="CHEBI:59776"/>
        <dbReference type="EC" id="4.2.1.20"/>
    </reaction>
</comment>
<dbReference type="SUPFAM" id="SSF51366">
    <property type="entry name" value="Ribulose-phoshate binding barrel"/>
    <property type="match status" value="1"/>
</dbReference>
<evidence type="ECO:0000313" key="11">
    <source>
        <dbReference type="EMBL" id="CUB05274.1"/>
    </source>
</evidence>
<dbReference type="HAMAP" id="MF_00131">
    <property type="entry name" value="Trp_synth_alpha"/>
    <property type="match status" value="1"/>
</dbReference>
<dbReference type="UniPathway" id="UPA00035">
    <property type="reaction ID" value="UER00044"/>
</dbReference>
<dbReference type="Gene3D" id="3.20.20.70">
    <property type="entry name" value="Aldolase class I"/>
    <property type="match status" value="1"/>
</dbReference>
<gene>
    <name evidence="9" type="primary">trpA</name>
    <name evidence="11" type="ORF">Ga0061068_101294</name>
</gene>
<evidence type="ECO:0000256" key="9">
    <source>
        <dbReference type="HAMAP-Rule" id="MF_00131"/>
    </source>
</evidence>
<evidence type="ECO:0000256" key="5">
    <source>
        <dbReference type="ARBA" id="ARBA00022822"/>
    </source>
</evidence>
<evidence type="ECO:0000256" key="7">
    <source>
        <dbReference type="ARBA" id="ARBA00023239"/>
    </source>
</evidence>
<evidence type="ECO:0000313" key="12">
    <source>
        <dbReference type="Proteomes" id="UP000182108"/>
    </source>
</evidence>
<dbReference type="FunFam" id="3.20.20.70:FF:000037">
    <property type="entry name" value="Tryptophan synthase alpha chain"/>
    <property type="match status" value="1"/>
</dbReference>
<keyword evidence="4 9" id="KW-0028">Amino-acid biosynthesis</keyword>
<evidence type="ECO:0000256" key="1">
    <source>
        <dbReference type="ARBA" id="ARBA00003365"/>
    </source>
</evidence>
<keyword evidence="6 9" id="KW-0057">Aromatic amino acid biosynthesis</keyword>
<keyword evidence="5 9" id="KW-0822">Tryptophan biosynthesis</keyword>
<comment type="similarity">
    <text evidence="9 10">Belongs to the TrpA family.</text>
</comment>
<sequence>MNRIDRTFARLRQEGRRGLIPFVTAGFPSAEATRALLPALVRAGADLIELGIPFSDPMADGPTIQRASERALAQGMTLAQVLDLVRDFRRTDADTPVVLMGYANPIEAMGEERFVEAARAAGVDGVLTVDYPPQEAESFAARLHEAGLHPIFLLAPTSKPERADEVARLGGGYVYYVSLTGVTGAGSLDVAEVLARIPALRERTGLPIAVGFGIRDAHTAAEIGAAADAVVIGSRLLEAIEGAAHADEACRRAEEFLRPIRRALDEGVAP</sequence>
<dbReference type="PROSITE" id="PS00167">
    <property type="entry name" value="TRP_SYNTHASE_ALPHA"/>
    <property type="match status" value="1"/>
</dbReference>
<evidence type="ECO:0000256" key="6">
    <source>
        <dbReference type="ARBA" id="ARBA00023141"/>
    </source>
</evidence>
<comment type="function">
    <text evidence="1 9">The alpha subunit is responsible for the aldol cleavage of indoleglycerol phosphate to indole and glyceraldehyde 3-phosphate.</text>
</comment>
<dbReference type="GO" id="GO:0005829">
    <property type="term" value="C:cytosol"/>
    <property type="evidence" value="ECO:0007669"/>
    <property type="project" value="TreeGrafter"/>
</dbReference>
<dbReference type="InterPro" id="IPR011060">
    <property type="entry name" value="RibuloseP-bd_barrel"/>
</dbReference>
<evidence type="ECO:0000256" key="3">
    <source>
        <dbReference type="ARBA" id="ARBA00011270"/>
    </source>
</evidence>
<dbReference type="EC" id="4.2.1.20" evidence="9"/>
<evidence type="ECO:0000256" key="2">
    <source>
        <dbReference type="ARBA" id="ARBA00004733"/>
    </source>
</evidence>
<dbReference type="GO" id="GO:0004834">
    <property type="term" value="F:tryptophan synthase activity"/>
    <property type="evidence" value="ECO:0007669"/>
    <property type="project" value="UniProtKB-UniRule"/>
</dbReference>
<name>A0A0K6IQA8_9PROT</name>
<dbReference type="CDD" id="cd04724">
    <property type="entry name" value="Tryptophan_synthase_alpha"/>
    <property type="match status" value="1"/>
</dbReference>
<proteinExistence type="inferred from homology"/>
<dbReference type="PANTHER" id="PTHR43406">
    <property type="entry name" value="TRYPTOPHAN SYNTHASE, ALPHA CHAIN"/>
    <property type="match status" value="1"/>
</dbReference>
<evidence type="ECO:0000256" key="8">
    <source>
        <dbReference type="ARBA" id="ARBA00049047"/>
    </source>
</evidence>
<dbReference type="PANTHER" id="PTHR43406:SF1">
    <property type="entry name" value="TRYPTOPHAN SYNTHASE ALPHA CHAIN, CHLOROPLASTIC"/>
    <property type="match status" value="1"/>
</dbReference>
<organism evidence="11 12">
    <name type="scientific">Tepidiphilus thermophilus</name>
    <dbReference type="NCBI Taxonomy" id="876478"/>
    <lineage>
        <taxon>Bacteria</taxon>
        <taxon>Pseudomonadati</taxon>
        <taxon>Pseudomonadota</taxon>
        <taxon>Hydrogenophilia</taxon>
        <taxon>Hydrogenophilales</taxon>
        <taxon>Hydrogenophilaceae</taxon>
        <taxon>Tepidiphilus</taxon>
    </lineage>
</organism>
<dbReference type="OrthoDB" id="9804578at2"/>
<dbReference type="NCBIfam" id="TIGR00262">
    <property type="entry name" value="trpA"/>
    <property type="match status" value="1"/>
</dbReference>
<dbReference type="Proteomes" id="UP000182108">
    <property type="component" value="Unassembled WGS sequence"/>
</dbReference>
<evidence type="ECO:0000256" key="4">
    <source>
        <dbReference type="ARBA" id="ARBA00022605"/>
    </source>
</evidence>
<accession>A0A0K6IQA8</accession>
<dbReference type="Pfam" id="PF00290">
    <property type="entry name" value="Trp_syntA"/>
    <property type="match status" value="1"/>
</dbReference>
<feature type="active site" description="Proton acceptor" evidence="9">
    <location>
        <position position="60"/>
    </location>
</feature>
<dbReference type="InterPro" id="IPR013785">
    <property type="entry name" value="Aldolase_TIM"/>
</dbReference>
<feature type="active site" description="Proton acceptor" evidence="9">
    <location>
        <position position="49"/>
    </location>
</feature>
<dbReference type="InterPro" id="IPR002028">
    <property type="entry name" value="Trp_synthase_suA"/>
</dbReference>
<dbReference type="EMBL" id="CYHH01000001">
    <property type="protein sequence ID" value="CUB05274.1"/>
    <property type="molecule type" value="Genomic_DNA"/>
</dbReference>
<protein>
    <recommendedName>
        <fullName evidence="9">Tryptophan synthase alpha chain</fullName>
        <ecNumber evidence="9">4.2.1.20</ecNumber>
    </recommendedName>
</protein>
<dbReference type="RefSeq" id="WP_055422660.1">
    <property type="nucleotide sequence ID" value="NZ_CYHH01000001.1"/>
</dbReference>
<evidence type="ECO:0000256" key="10">
    <source>
        <dbReference type="RuleBase" id="RU003662"/>
    </source>
</evidence>
<dbReference type="InterPro" id="IPR018204">
    <property type="entry name" value="Trp_synthase_alpha_AS"/>
</dbReference>
<comment type="pathway">
    <text evidence="2 9">Amino-acid biosynthesis; L-tryptophan biosynthesis; L-tryptophan from chorismate: step 5/5.</text>
</comment>
<dbReference type="AlphaFoldDB" id="A0A0K6IQA8"/>
<comment type="subunit">
    <text evidence="3 9">Tetramer of two alpha and two beta chains.</text>
</comment>
<keyword evidence="12" id="KW-1185">Reference proteome</keyword>
<reference evidence="12" key="1">
    <citation type="submission" date="2015-08" db="EMBL/GenBank/DDBJ databases">
        <authorList>
            <person name="Babu N.S."/>
            <person name="Beckwith C.J."/>
            <person name="Beseler K.G."/>
            <person name="Brison A."/>
            <person name="Carone J.V."/>
            <person name="Caskin T.P."/>
            <person name="Diamond M."/>
            <person name="Durham M.E."/>
            <person name="Foxe J.M."/>
            <person name="Go M."/>
            <person name="Henderson B.A."/>
            <person name="Jones I.B."/>
            <person name="McGettigan J.A."/>
            <person name="Micheletti S.J."/>
            <person name="Nasrallah M.E."/>
            <person name="Ortiz D."/>
            <person name="Piller C.R."/>
            <person name="Privatt S.R."/>
            <person name="Schneider S.L."/>
            <person name="Sharp S."/>
            <person name="Smith T.C."/>
            <person name="Stanton J.D."/>
            <person name="Ullery H.E."/>
            <person name="Wilson R.J."/>
            <person name="Serrano M.G."/>
            <person name="Buck G."/>
            <person name="Lee V."/>
            <person name="Wang Y."/>
            <person name="Carvalho R."/>
            <person name="Voegtly L."/>
            <person name="Shi R."/>
            <person name="Duckworth R."/>
            <person name="Johnson A."/>
            <person name="Loviza R."/>
            <person name="Walstead R."/>
            <person name="Shah Z."/>
            <person name="Kiflezghi M."/>
            <person name="Wade K."/>
            <person name="Ball S.L."/>
            <person name="Bradley K.W."/>
            <person name="Asai D.J."/>
            <person name="Bowman C.A."/>
            <person name="Russell D.A."/>
            <person name="Pope W.H."/>
            <person name="Jacobs-Sera D."/>
            <person name="Hendrix R.W."/>
            <person name="Hatfull G.F."/>
        </authorList>
    </citation>
    <scope>NUCLEOTIDE SEQUENCE [LARGE SCALE GENOMIC DNA]</scope>
    <source>
        <strain evidence="12">JCM 19170</strain>
    </source>
</reference>